<gene>
    <name evidence="1" type="ORF">AWB65_06012</name>
</gene>
<comment type="caution">
    <text evidence="1">The sequence shown here is derived from an EMBL/GenBank/DDBJ whole genome shotgun (WGS) entry which is preliminary data.</text>
</comment>
<dbReference type="InterPro" id="IPR009057">
    <property type="entry name" value="Homeodomain-like_sf"/>
</dbReference>
<evidence type="ECO:0000313" key="1">
    <source>
        <dbReference type="EMBL" id="SAL64232.1"/>
    </source>
</evidence>
<dbReference type="AlphaFoldDB" id="A0A158J5J3"/>
<evidence type="ECO:0000313" key="2">
    <source>
        <dbReference type="Proteomes" id="UP000054977"/>
    </source>
</evidence>
<name>A0A158J5J3_9BURK</name>
<evidence type="ECO:0008006" key="3">
    <source>
        <dbReference type="Google" id="ProtNLM"/>
    </source>
</evidence>
<dbReference type="SUPFAM" id="SSF46689">
    <property type="entry name" value="Homeodomain-like"/>
    <property type="match status" value="1"/>
</dbReference>
<keyword evidence="2" id="KW-1185">Reference proteome</keyword>
<organism evidence="1 2">
    <name type="scientific">Caballeronia humi</name>
    <dbReference type="NCBI Taxonomy" id="326474"/>
    <lineage>
        <taxon>Bacteria</taxon>
        <taxon>Pseudomonadati</taxon>
        <taxon>Pseudomonadota</taxon>
        <taxon>Betaproteobacteria</taxon>
        <taxon>Burkholderiales</taxon>
        <taxon>Burkholderiaceae</taxon>
        <taxon>Caballeronia</taxon>
    </lineage>
</organism>
<sequence length="107" mass="11729">MLMAGETIESVVQQLGISTPSAKRYKALLKEGGLAALENISVGGRKSVLDPTAFDWIAEALRGSPAAFGFETGRWTDGRLQQVIYKQFGVNFSRVYTRRIMIDLGFG</sequence>
<dbReference type="Proteomes" id="UP000054977">
    <property type="component" value="Unassembled WGS sequence"/>
</dbReference>
<dbReference type="EMBL" id="FCNW02000061">
    <property type="protein sequence ID" value="SAL64232.1"/>
    <property type="molecule type" value="Genomic_DNA"/>
</dbReference>
<protein>
    <recommendedName>
        <fullName evidence="3">Transposon protein</fullName>
    </recommendedName>
</protein>
<reference evidence="1" key="1">
    <citation type="submission" date="2016-01" db="EMBL/GenBank/DDBJ databases">
        <authorList>
            <person name="Peeters C."/>
        </authorList>
    </citation>
    <scope>NUCLEOTIDE SEQUENCE [LARGE SCALE GENOMIC DNA]</scope>
    <source>
        <strain evidence="1">LMG 22934</strain>
    </source>
</reference>
<accession>A0A158J5J3</accession>
<proteinExistence type="predicted"/>